<accession>A0ACC0HSF8</accession>
<proteinExistence type="predicted"/>
<gene>
    <name evidence="1" type="ORF">LOK49_LG05G01632</name>
</gene>
<comment type="caution">
    <text evidence="1">The sequence shown here is derived from an EMBL/GenBank/DDBJ whole genome shotgun (WGS) entry which is preliminary data.</text>
</comment>
<dbReference type="Proteomes" id="UP001060215">
    <property type="component" value="Chromosome 4"/>
</dbReference>
<reference evidence="1 2" key="1">
    <citation type="journal article" date="2022" name="Plant J.">
        <title>Chromosome-level genome of Camellia lanceoleosa provides a valuable resource for understanding genome evolution and self-incompatibility.</title>
        <authorList>
            <person name="Gong W."/>
            <person name="Xiao S."/>
            <person name="Wang L."/>
            <person name="Liao Z."/>
            <person name="Chang Y."/>
            <person name="Mo W."/>
            <person name="Hu G."/>
            <person name="Li W."/>
            <person name="Zhao G."/>
            <person name="Zhu H."/>
            <person name="Hu X."/>
            <person name="Ji K."/>
            <person name="Xiang X."/>
            <person name="Song Q."/>
            <person name="Yuan D."/>
            <person name="Jin S."/>
            <person name="Zhang L."/>
        </authorList>
    </citation>
    <scope>NUCLEOTIDE SEQUENCE [LARGE SCALE GENOMIC DNA]</scope>
    <source>
        <strain evidence="1">SQ_2022a</strain>
    </source>
</reference>
<dbReference type="EMBL" id="CM045761">
    <property type="protein sequence ID" value="KAI8015405.1"/>
    <property type="molecule type" value="Genomic_DNA"/>
</dbReference>
<evidence type="ECO:0000313" key="1">
    <source>
        <dbReference type="EMBL" id="KAI8015405.1"/>
    </source>
</evidence>
<organism evidence="1 2">
    <name type="scientific">Camellia lanceoleosa</name>
    <dbReference type="NCBI Taxonomy" id="1840588"/>
    <lineage>
        <taxon>Eukaryota</taxon>
        <taxon>Viridiplantae</taxon>
        <taxon>Streptophyta</taxon>
        <taxon>Embryophyta</taxon>
        <taxon>Tracheophyta</taxon>
        <taxon>Spermatophyta</taxon>
        <taxon>Magnoliopsida</taxon>
        <taxon>eudicotyledons</taxon>
        <taxon>Gunneridae</taxon>
        <taxon>Pentapetalae</taxon>
        <taxon>asterids</taxon>
        <taxon>Ericales</taxon>
        <taxon>Theaceae</taxon>
        <taxon>Camellia</taxon>
    </lineage>
</organism>
<protein>
    <submittedName>
        <fullName evidence="1">UDP-glycosyltransferase 74G1</fullName>
    </submittedName>
</protein>
<name>A0ACC0HSF8_9ERIC</name>
<sequence>MEKHKRDYKAHCLVFPFPRQSHINPMLQFSKRLEHKGVKVTLATTHFIFNKTMNGIYSSSIAVETISDGYDEGGPTALPLAERTKFMVLGLPPLELSDMPSFVTAPQSYPSRLEMVVNQFANVGDADWVLCNTFHELEDEVSTADPTIL</sequence>
<keyword evidence="2" id="KW-1185">Reference proteome</keyword>
<evidence type="ECO:0000313" key="2">
    <source>
        <dbReference type="Proteomes" id="UP001060215"/>
    </source>
</evidence>